<proteinExistence type="predicted"/>
<dbReference type="AlphaFoldDB" id="A0AAW2F1K7"/>
<evidence type="ECO:0000313" key="3">
    <source>
        <dbReference type="Proteomes" id="UP001430953"/>
    </source>
</evidence>
<evidence type="ECO:0000313" key="2">
    <source>
        <dbReference type="EMBL" id="KAL0107787.1"/>
    </source>
</evidence>
<accession>A0AAW2F1K7</accession>
<gene>
    <name evidence="2" type="ORF">PUN28_014808</name>
</gene>
<keyword evidence="3" id="KW-1185">Reference proteome</keyword>
<keyword evidence="1" id="KW-0812">Transmembrane</keyword>
<sequence>MYLFRSGNSREPTRVRTRVQSGSHAAAYFHRRACRRISRPIVHRYPTRNLPSDNDARARRAFPKSAVATNKRESYICKTNFADTSRYLRRAVIKILQQMHPFLGGTISRKYRVRFFFFLFFLSLFIFIFSPLFLCFTTV</sequence>
<comment type="caution">
    <text evidence="2">The sequence shown here is derived from an EMBL/GenBank/DDBJ whole genome shotgun (WGS) entry which is preliminary data.</text>
</comment>
<organism evidence="2 3">
    <name type="scientific">Cardiocondyla obscurior</name>
    <dbReference type="NCBI Taxonomy" id="286306"/>
    <lineage>
        <taxon>Eukaryota</taxon>
        <taxon>Metazoa</taxon>
        <taxon>Ecdysozoa</taxon>
        <taxon>Arthropoda</taxon>
        <taxon>Hexapoda</taxon>
        <taxon>Insecta</taxon>
        <taxon>Pterygota</taxon>
        <taxon>Neoptera</taxon>
        <taxon>Endopterygota</taxon>
        <taxon>Hymenoptera</taxon>
        <taxon>Apocrita</taxon>
        <taxon>Aculeata</taxon>
        <taxon>Formicoidea</taxon>
        <taxon>Formicidae</taxon>
        <taxon>Myrmicinae</taxon>
        <taxon>Cardiocondyla</taxon>
    </lineage>
</organism>
<keyword evidence="1" id="KW-1133">Transmembrane helix</keyword>
<dbReference type="Proteomes" id="UP001430953">
    <property type="component" value="Unassembled WGS sequence"/>
</dbReference>
<reference evidence="2 3" key="1">
    <citation type="submission" date="2023-03" db="EMBL/GenBank/DDBJ databases">
        <title>High recombination rates correlate with genetic variation in Cardiocondyla obscurior ants.</title>
        <authorList>
            <person name="Errbii M."/>
        </authorList>
    </citation>
    <scope>NUCLEOTIDE SEQUENCE [LARGE SCALE GENOMIC DNA]</scope>
    <source>
        <strain evidence="2">Alpha-2009</strain>
        <tissue evidence="2">Whole body</tissue>
    </source>
</reference>
<dbReference type="EMBL" id="JADYXP020000016">
    <property type="protein sequence ID" value="KAL0107787.1"/>
    <property type="molecule type" value="Genomic_DNA"/>
</dbReference>
<name>A0AAW2F1K7_9HYME</name>
<protein>
    <submittedName>
        <fullName evidence="2">Uncharacterized protein</fullName>
    </submittedName>
</protein>
<evidence type="ECO:0000256" key="1">
    <source>
        <dbReference type="SAM" id="Phobius"/>
    </source>
</evidence>
<feature type="transmembrane region" description="Helical" evidence="1">
    <location>
        <begin position="115"/>
        <end position="134"/>
    </location>
</feature>
<keyword evidence="1" id="KW-0472">Membrane</keyword>